<dbReference type="PROSITE" id="PS51257">
    <property type="entry name" value="PROKAR_LIPOPROTEIN"/>
    <property type="match status" value="1"/>
</dbReference>
<evidence type="ECO:0000313" key="2">
    <source>
        <dbReference type="Proteomes" id="UP000199705"/>
    </source>
</evidence>
<dbReference type="Proteomes" id="UP000199705">
    <property type="component" value="Unassembled WGS sequence"/>
</dbReference>
<dbReference type="GeneID" id="91140341"/>
<dbReference type="SUPFAM" id="SSF49478">
    <property type="entry name" value="Cna protein B-type domain"/>
    <property type="match status" value="1"/>
</dbReference>
<accession>A0A1G8MU76</accession>
<reference evidence="2" key="1">
    <citation type="submission" date="2016-10" db="EMBL/GenBank/DDBJ databases">
        <authorList>
            <person name="Varghese N."/>
            <person name="Submissions S."/>
        </authorList>
    </citation>
    <scope>NUCLEOTIDE SEQUENCE [LARGE SCALE GENOMIC DNA]</scope>
    <source>
        <strain evidence="2">Gh-67</strain>
    </source>
</reference>
<dbReference type="EMBL" id="FNCG01000029">
    <property type="protein sequence ID" value="SDI71589.1"/>
    <property type="molecule type" value="Genomic_DNA"/>
</dbReference>
<evidence type="ECO:0008006" key="3">
    <source>
        <dbReference type="Google" id="ProtNLM"/>
    </source>
</evidence>
<dbReference type="STRING" id="551996.SAMN05192573_12915"/>
<dbReference type="RefSeq" id="WP_090533461.1">
    <property type="nucleotide sequence ID" value="NZ_FNCG01000029.1"/>
</dbReference>
<dbReference type="InterPro" id="IPR013783">
    <property type="entry name" value="Ig-like_fold"/>
</dbReference>
<gene>
    <name evidence="1" type="ORF">SAMN05192573_12915</name>
</gene>
<organism evidence="1 2">
    <name type="scientific">Mucilaginibacter gossypii</name>
    <dbReference type="NCBI Taxonomy" id="551996"/>
    <lineage>
        <taxon>Bacteria</taxon>
        <taxon>Pseudomonadati</taxon>
        <taxon>Bacteroidota</taxon>
        <taxon>Sphingobacteriia</taxon>
        <taxon>Sphingobacteriales</taxon>
        <taxon>Sphingobacteriaceae</taxon>
        <taxon>Mucilaginibacter</taxon>
    </lineage>
</organism>
<proteinExistence type="predicted"/>
<sequence length="166" mass="17402">MKYTSLLLSGCIAASFLFSSCDKKGPATSTVAITITDGQTGAASAGATVKLYDDVNKPNTGEAPSYTLTTDASGKATAVVAYIGEYYIVAEKGTQKSYYNGLIPIGIFKTQADIDSSPKQTPAAIIGSVKFKDTNNDGVINDSDKAKAPNLFLQEGQTLNYSLAVY</sequence>
<dbReference type="AlphaFoldDB" id="A0A1G8MU76"/>
<protein>
    <recommendedName>
        <fullName evidence="3">Carboxypeptidase regulatory-like domain-containing protein</fullName>
    </recommendedName>
</protein>
<name>A0A1G8MU76_9SPHI</name>
<dbReference type="Gene3D" id="2.60.40.10">
    <property type="entry name" value="Immunoglobulins"/>
    <property type="match status" value="1"/>
</dbReference>
<keyword evidence="2" id="KW-1185">Reference proteome</keyword>
<evidence type="ECO:0000313" key="1">
    <source>
        <dbReference type="EMBL" id="SDI71589.1"/>
    </source>
</evidence>